<feature type="domain" description="MmyB-like transcription regulator ligand binding" evidence="2">
    <location>
        <begin position="48"/>
        <end position="179"/>
    </location>
</feature>
<feature type="compositionally biased region" description="Basic and acidic residues" evidence="1">
    <location>
        <begin position="155"/>
        <end position="169"/>
    </location>
</feature>
<evidence type="ECO:0000259" key="2">
    <source>
        <dbReference type="Pfam" id="PF17765"/>
    </source>
</evidence>
<reference evidence="3 4" key="1">
    <citation type="submission" date="2024-09" db="EMBL/GenBank/DDBJ databases">
        <authorList>
            <person name="Lee S.D."/>
        </authorList>
    </citation>
    <scope>NUCLEOTIDE SEQUENCE [LARGE SCALE GENOMIC DNA]</scope>
    <source>
        <strain evidence="3 4">N1-5</strain>
    </source>
</reference>
<protein>
    <submittedName>
        <fullName evidence="3">XRE family transcriptional regulator</fullName>
    </submittedName>
</protein>
<proteinExistence type="predicted"/>
<accession>A0ABV6UTJ3</accession>
<comment type="caution">
    <text evidence="3">The sequence shown here is derived from an EMBL/GenBank/DDBJ whole genome shotgun (WGS) entry which is preliminary data.</text>
</comment>
<dbReference type="PANTHER" id="PTHR35010:SF2">
    <property type="entry name" value="BLL4672 PROTEIN"/>
    <property type="match status" value="1"/>
</dbReference>
<evidence type="ECO:0000313" key="3">
    <source>
        <dbReference type="EMBL" id="MFC1404753.1"/>
    </source>
</evidence>
<sequence length="229" mass="26070">MDSPSPVLLDDVATLLGLDQHEWTCLYLYAGVERGLQPFDPQAPVRVGQHWQAALDGIEHMAYITDPSWRLLRWNRHFPSLFSAEPDPPRPPENILRWMMLSPQARRILMDWEKAWAPYALAQLRATVRQHPQSQELQRLEAEILADPDTGPIYRNRDREYTTNDGDRRPLRHEVLGEGMVSMCPAHLGSRAVLMIIPFEPGVVEPPKNHGRLLGPSRALSADPVLATR</sequence>
<evidence type="ECO:0000313" key="4">
    <source>
        <dbReference type="Proteomes" id="UP001592528"/>
    </source>
</evidence>
<dbReference type="Gene3D" id="3.30.450.180">
    <property type="match status" value="1"/>
</dbReference>
<dbReference type="EMBL" id="JBHEZZ010000016">
    <property type="protein sequence ID" value="MFC1404753.1"/>
    <property type="molecule type" value="Genomic_DNA"/>
</dbReference>
<feature type="region of interest" description="Disordered" evidence="1">
    <location>
        <begin position="208"/>
        <end position="229"/>
    </location>
</feature>
<dbReference type="RefSeq" id="WP_157624125.1">
    <property type="nucleotide sequence ID" value="NZ_JBHEZZ010000016.1"/>
</dbReference>
<evidence type="ECO:0000256" key="1">
    <source>
        <dbReference type="SAM" id="MobiDB-lite"/>
    </source>
</evidence>
<dbReference type="InterPro" id="IPR041413">
    <property type="entry name" value="MLTR_LBD"/>
</dbReference>
<gene>
    <name evidence="3" type="ORF">ACEZDJ_26035</name>
</gene>
<dbReference type="Pfam" id="PF17765">
    <property type="entry name" value="MLTR_LBD"/>
    <property type="match status" value="1"/>
</dbReference>
<keyword evidence="4" id="KW-1185">Reference proteome</keyword>
<dbReference type="PANTHER" id="PTHR35010">
    <property type="entry name" value="BLL4672 PROTEIN-RELATED"/>
    <property type="match status" value="1"/>
</dbReference>
<feature type="region of interest" description="Disordered" evidence="1">
    <location>
        <begin position="149"/>
        <end position="169"/>
    </location>
</feature>
<dbReference type="Proteomes" id="UP001592528">
    <property type="component" value="Unassembled WGS sequence"/>
</dbReference>
<name>A0ABV6UTJ3_9ACTN</name>
<organism evidence="3 4">
    <name type="scientific">Streptacidiphilus cavernicola</name>
    <dbReference type="NCBI Taxonomy" id="3342716"/>
    <lineage>
        <taxon>Bacteria</taxon>
        <taxon>Bacillati</taxon>
        <taxon>Actinomycetota</taxon>
        <taxon>Actinomycetes</taxon>
        <taxon>Kitasatosporales</taxon>
        <taxon>Streptomycetaceae</taxon>
        <taxon>Streptacidiphilus</taxon>
    </lineage>
</organism>